<keyword evidence="2" id="KW-0547">Nucleotide-binding</keyword>
<dbReference type="Proteomes" id="UP001500133">
    <property type="component" value="Unassembled WGS sequence"/>
</dbReference>
<keyword evidence="3" id="KW-0862">Zinc</keyword>
<evidence type="ECO:0000313" key="7">
    <source>
        <dbReference type="EMBL" id="GAA3899684.1"/>
    </source>
</evidence>
<evidence type="ECO:0000259" key="5">
    <source>
        <dbReference type="PROSITE" id="PS51192"/>
    </source>
</evidence>
<dbReference type="Pfam" id="PF00176">
    <property type="entry name" value="SNF2-rel_dom"/>
    <property type="match status" value="1"/>
</dbReference>
<dbReference type="InterPro" id="IPR014001">
    <property type="entry name" value="Helicase_ATP-bd"/>
</dbReference>
<reference evidence="8" key="1">
    <citation type="journal article" date="2019" name="Int. J. Syst. Evol. Microbiol.">
        <title>The Global Catalogue of Microorganisms (GCM) 10K type strain sequencing project: providing services to taxonomists for standard genome sequencing and annotation.</title>
        <authorList>
            <consortium name="The Broad Institute Genomics Platform"/>
            <consortium name="The Broad Institute Genome Sequencing Center for Infectious Disease"/>
            <person name="Wu L."/>
            <person name="Ma J."/>
        </authorList>
    </citation>
    <scope>NUCLEOTIDE SEQUENCE [LARGE SCALE GENOMIC DNA]</scope>
    <source>
        <strain evidence="8">JCM 16914</strain>
    </source>
</reference>
<organism evidence="7 8">
    <name type="scientific">Halomonas cibimaris</name>
    <dbReference type="NCBI Taxonomy" id="657012"/>
    <lineage>
        <taxon>Bacteria</taxon>
        <taxon>Pseudomonadati</taxon>
        <taxon>Pseudomonadota</taxon>
        <taxon>Gammaproteobacteria</taxon>
        <taxon>Oceanospirillales</taxon>
        <taxon>Halomonadaceae</taxon>
        <taxon>Halomonas</taxon>
    </lineage>
</organism>
<proteinExistence type="predicted"/>
<dbReference type="PROSITE" id="PS51192">
    <property type="entry name" value="HELICASE_ATP_BIND_1"/>
    <property type="match status" value="1"/>
</dbReference>
<dbReference type="RefSeq" id="WP_344702493.1">
    <property type="nucleotide sequence ID" value="NZ_BAAAZT010000029.1"/>
</dbReference>
<name>A0ABP7LHD2_9GAMM</name>
<gene>
    <name evidence="7" type="ORF">GCM10022228_07690</name>
</gene>
<keyword evidence="8" id="KW-1185">Reference proteome</keyword>
<dbReference type="InterPro" id="IPR038718">
    <property type="entry name" value="SNF2-like_sf"/>
</dbReference>
<dbReference type="Gene3D" id="3.40.50.300">
    <property type="entry name" value="P-loop containing nucleotide triphosphate hydrolases"/>
    <property type="match status" value="1"/>
</dbReference>
<dbReference type="InterPro" id="IPR000330">
    <property type="entry name" value="SNF2_N"/>
</dbReference>
<dbReference type="CDD" id="cd18012">
    <property type="entry name" value="DEXQc_arch_SWI2_SNF2"/>
    <property type="match status" value="1"/>
</dbReference>
<sequence length="1180" mass="131453">MHSAMLMDDALIFYRALQRHDWPTYFDRNTLKRGKRYAEQGFVSGPISLEHEDNSLALAGQVEGSLKRPYRTEIEITIDPHEPDMLAICTCPVGVGCKHAVALIEIFLHYLDEKGWTAAMAGSPQPEAEVSTPRNDDTLARLQWESWIRQMEEVPPVAPEHQRVGHEYRLGLLLDVGMGRFFSSVPKLAVMPVWLRPSRQRGRGSGWVAPRRIEFASDGQLQPSPEDGWTATAEEAVDRLLHGEAGHMHARNQGQWRLVSTDLQARALWRLLESDTPPLLFYQQQTGPLLQFGDPCQLVSDWQTDDQGVQRLVPLTEPADSVSEDAVFASVGRDLCYLDPTYEYLGHLEGTPERLAHVYRAPPLPPGISEWLDDQFQQSDALARTLPTPHRVEEQVLADVSPQLKATMTIAMGQVGTHRGILLSPQRDALPYWVHVGAAIIQFNYAGIDVAPEEGDTATGYRDGKQLTVQRDGNKEVALIQSLPSGMVPLEQLYKNDAFPDYLNLPGWTLLLPIDGTPPTSAEEWSTHLAAPDEWWDMIDQLREAGCRIEFDPDFPEEPVVVSPDAWHGELEPAGNGWFDLALDIEVEGERLNLLPILRQLLQRSDFPLEPEENEPEDATWTLALPDNRQLELPLTRLRSLMAPILDWLDDRDDPGAAVPLPVTAAEQMAPLAENERWAGREHMTDLADRLRQLPTTVEEPPDFAGELRDYQARGVAWMRFLAELDTGGILADDMGLGKTIQVLAHILDERARGTLTAPVLVVAPTSLVGNWWSETAHFAPELTVVALQSGKAKRMRQFDEALADADLVITTYALINRDLERLQETHFGLLVLDEAQAIKNAASQSARAVRQLNAERTLAMTGTPLENHLGELWAQLDVVAPGALGSQQWFGRHFRTPIEKDGDVTLRERLTRRISPLMLRRGKQQVLAELPDITEQRHDITLSGAQRELYESLRLAQHQRVQQAIAERGLAGSGIVMLDALLKLRQVCCDPRLVKLDSARKVQQSAKLQRLRELVSPLVEEGRHILIFSQFTEMLTLIGEALEKDGIAFTTLTGETPGKARTARVASFQQGDIPVFLISLKAGGTGLNLTAADTVIHYDPWWNPAVEAQATGRAHRMGQKNPVFVHKLVCAGSVEERILDLQSRKADLAASILEGGEERQNGGVLFDEDDLALLFAPVA</sequence>
<keyword evidence="2" id="KW-0347">Helicase</keyword>
<dbReference type="PROSITE" id="PS51194">
    <property type="entry name" value="HELICASE_CTER"/>
    <property type="match status" value="1"/>
</dbReference>
<dbReference type="SMART" id="SM00487">
    <property type="entry name" value="DEXDc"/>
    <property type="match status" value="1"/>
</dbReference>
<protein>
    <recommendedName>
        <fullName evidence="9">Helicase SNF2</fullName>
    </recommendedName>
</protein>
<dbReference type="Gene3D" id="3.40.50.10810">
    <property type="entry name" value="Tandem AAA-ATPase domain"/>
    <property type="match status" value="1"/>
</dbReference>
<dbReference type="InterPro" id="IPR049730">
    <property type="entry name" value="SNF2/RAD54-like_C"/>
</dbReference>
<dbReference type="Pfam" id="PF00271">
    <property type="entry name" value="Helicase_C"/>
    <property type="match status" value="1"/>
</dbReference>
<dbReference type="SUPFAM" id="SSF52540">
    <property type="entry name" value="P-loop containing nucleoside triphosphate hydrolases"/>
    <property type="match status" value="2"/>
</dbReference>
<dbReference type="CDD" id="cd18793">
    <property type="entry name" value="SF2_C_SNF"/>
    <property type="match status" value="1"/>
</dbReference>
<evidence type="ECO:0000313" key="8">
    <source>
        <dbReference type="Proteomes" id="UP001500133"/>
    </source>
</evidence>
<keyword evidence="3" id="KW-0479">Metal-binding</keyword>
<feature type="domain" description="Helicase ATP-binding" evidence="5">
    <location>
        <begin position="720"/>
        <end position="883"/>
    </location>
</feature>
<dbReference type="EMBL" id="BAAAZT010000029">
    <property type="protein sequence ID" value="GAA3899684.1"/>
    <property type="molecule type" value="Genomic_DNA"/>
</dbReference>
<evidence type="ECO:0000259" key="4">
    <source>
        <dbReference type="PROSITE" id="PS50966"/>
    </source>
</evidence>
<comment type="caution">
    <text evidence="7">The sequence shown here is derived from an EMBL/GenBank/DDBJ whole genome shotgun (WGS) entry which is preliminary data.</text>
</comment>
<dbReference type="SMART" id="SM00490">
    <property type="entry name" value="HELICc"/>
    <property type="match status" value="1"/>
</dbReference>
<dbReference type="InterPro" id="IPR001650">
    <property type="entry name" value="Helicase_C-like"/>
</dbReference>
<evidence type="ECO:0000256" key="3">
    <source>
        <dbReference type="PROSITE-ProRule" id="PRU00325"/>
    </source>
</evidence>
<keyword evidence="3" id="KW-0863">Zinc-finger</keyword>
<feature type="domain" description="Helicase C-terminal" evidence="6">
    <location>
        <begin position="1011"/>
        <end position="1173"/>
    </location>
</feature>
<dbReference type="InterPro" id="IPR027417">
    <property type="entry name" value="P-loop_NTPase"/>
</dbReference>
<evidence type="ECO:0008006" key="9">
    <source>
        <dbReference type="Google" id="ProtNLM"/>
    </source>
</evidence>
<feature type="domain" description="SWIM-type" evidence="4">
    <location>
        <begin position="74"/>
        <end position="108"/>
    </location>
</feature>
<keyword evidence="1" id="KW-0378">Hydrolase</keyword>
<accession>A0ABP7LHD2</accession>
<evidence type="ECO:0000256" key="1">
    <source>
        <dbReference type="ARBA" id="ARBA00022801"/>
    </source>
</evidence>
<keyword evidence="2" id="KW-0067">ATP-binding</keyword>
<dbReference type="PROSITE" id="PS50966">
    <property type="entry name" value="ZF_SWIM"/>
    <property type="match status" value="1"/>
</dbReference>
<evidence type="ECO:0000256" key="2">
    <source>
        <dbReference type="ARBA" id="ARBA00022806"/>
    </source>
</evidence>
<dbReference type="InterPro" id="IPR007527">
    <property type="entry name" value="Znf_SWIM"/>
</dbReference>
<dbReference type="PANTHER" id="PTHR10799">
    <property type="entry name" value="SNF2/RAD54 HELICASE FAMILY"/>
    <property type="match status" value="1"/>
</dbReference>
<evidence type="ECO:0000259" key="6">
    <source>
        <dbReference type="PROSITE" id="PS51194"/>
    </source>
</evidence>